<organism evidence="3 4">
    <name type="scientific">Acetobacterium malicum</name>
    <dbReference type="NCBI Taxonomy" id="52692"/>
    <lineage>
        <taxon>Bacteria</taxon>
        <taxon>Bacillati</taxon>
        <taxon>Bacillota</taxon>
        <taxon>Clostridia</taxon>
        <taxon>Eubacteriales</taxon>
        <taxon>Eubacteriaceae</taxon>
        <taxon>Acetobacterium</taxon>
    </lineage>
</organism>
<evidence type="ECO:0000313" key="4">
    <source>
        <dbReference type="Proteomes" id="UP000622405"/>
    </source>
</evidence>
<accession>A0ABR6Z2L3</accession>
<name>A0ABR6Z2L3_9FIRM</name>
<dbReference type="CDD" id="cd00093">
    <property type="entry name" value="HTH_XRE"/>
    <property type="match status" value="1"/>
</dbReference>
<dbReference type="SUPFAM" id="SSF47413">
    <property type="entry name" value="lambda repressor-like DNA-binding domains"/>
    <property type="match status" value="1"/>
</dbReference>
<dbReference type="Pfam" id="PF01381">
    <property type="entry name" value="HTH_3"/>
    <property type="match status" value="1"/>
</dbReference>
<protein>
    <submittedName>
        <fullName evidence="3">Helix-turn-helix domain-containing protein</fullName>
    </submittedName>
</protein>
<feature type="domain" description="HTH cro/C1-type" evidence="2">
    <location>
        <begin position="6"/>
        <end position="60"/>
    </location>
</feature>
<keyword evidence="4" id="KW-1185">Reference proteome</keyword>
<dbReference type="PANTHER" id="PTHR46558">
    <property type="entry name" value="TRACRIPTIONAL REGULATORY PROTEIN-RELATED-RELATED"/>
    <property type="match status" value="1"/>
</dbReference>
<dbReference type="RefSeq" id="WP_186895536.1">
    <property type="nucleotide sequence ID" value="NZ_WJBE01000030.1"/>
</dbReference>
<evidence type="ECO:0000313" key="3">
    <source>
        <dbReference type="EMBL" id="MBC3901500.1"/>
    </source>
</evidence>
<dbReference type="Proteomes" id="UP000622405">
    <property type="component" value="Unassembled WGS sequence"/>
</dbReference>
<gene>
    <name evidence="3" type="ORF">GH811_18030</name>
</gene>
<dbReference type="InterPro" id="IPR010982">
    <property type="entry name" value="Lambda_DNA-bd_dom_sf"/>
</dbReference>
<comment type="caution">
    <text evidence="3">The sequence shown here is derived from an EMBL/GenBank/DDBJ whole genome shotgun (WGS) entry which is preliminary data.</text>
</comment>
<dbReference type="SMART" id="SM00530">
    <property type="entry name" value="HTH_XRE"/>
    <property type="match status" value="1"/>
</dbReference>
<sequence length="131" mass="15364">MLGNKLKQLREARCLTQADIAKGAGVSRERYNQYENNRRAPDYDTLVILAKSFNVSTDYLLGNTDDPTPVRDVDQDLHDEHDYNQELDAFLKDDEMSSMFYDYKNWSEEEKRNLLNILKGQEALRELNKKK</sequence>
<evidence type="ECO:0000259" key="2">
    <source>
        <dbReference type="PROSITE" id="PS50943"/>
    </source>
</evidence>
<dbReference type="PANTHER" id="PTHR46558:SF11">
    <property type="entry name" value="HTH-TYPE TRANSCRIPTIONAL REGULATOR XRE"/>
    <property type="match status" value="1"/>
</dbReference>
<keyword evidence="1" id="KW-0238">DNA-binding</keyword>
<reference evidence="3 4" key="1">
    <citation type="journal article" date="2020" name="mSystems">
        <title>Defining Genomic and Predicted Metabolic Features of the Acetobacterium Genus.</title>
        <authorList>
            <person name="Ross D.E."/>
            <person name="Marshall C.W."/>
            <person name="Gulliver D."/>
            <person name="May H.D."/>
            <person name="Norman R.S."/>
        </authorList>
    </citation>
    <scope>NUCLEOTIDE SEQUENCE [LARGE SCALE GENOMIC DNA]</scope>
    <source>
        <strain evidence="3 4">DSM 4132</strain>
    </source>
</reference>
<dbReference type="EMBL" id="WJBE01000030">
    <property type="protein sequence ID" value="MBC3901500.1"/>
    <property type="molecule type" value="Genomic_DNA"/>
</dbReference>
<dbReference type="Gene3D" id="1.10.260.40">
    <property type="entry name" value="lambda repressor-like DNA-binding domains"/>
    <property type="match status" value="1"/>
</dbReference>
<dbReference type="InterPro" id="IPR001387">
    <property type="entry name" value="Cro/C1-type_HTH"/>
</dbReference>
<dbReference type="PROSITE" id="PS50943">
    <property type="entry name" value="HTH_CROC1"/>
    <property type="match status" value="1"/>
</dbReference>
<evidence type="ECO:0000256" key="1">
    <source>
        <dbReference type="ARBA" id="ARBA00023125"/>
    </source>
</evidence>
<proteinExistence type="predicted"/>